<evidence type="ECO:0000256" key="7">
    <source>
        <dbReference type="SAM" id="MobiDB-lite"/>
    </source>
</evidence>
<comment type="subcellular location">
    <subcellularLocation>
        <location evidence="1">Nucleus</location>
    </subcellularLocation>
</comment>
<dbReference type="InterPro" id="IPR006447">
    <property type="entry name" value="Myb_dom_plants"/>
</dbReference>
<evidence type="ECO:0000313" key="9">
    <source>
        <dbReference type="EMBL" id="KAH0931205.1"/>
    </source>
</evidence>
<keyword evidence="10" id="KW-1185">Reference proteome</keyword>
<dbReference type="InterPro" id="IPR001005">
    <property type="entry name" value="SANT/Myb"/>
</dbReference>
<dbReference type="SUPFAM" id="SSF46689">
    <property type="entry name" value="Homeodomain-like"/>
    <property type="match status" value="1"/>
</dbReference>
<dbReference type="NCBIfam" id="TIGR01557">
    <property type="entry name" value="myb_SHAQKYF"/>
    <property type="match status" value="1"/>
</dbReference>
<dbReference type="PANTHER" id="PTHR31499">
    <property type="entry name" value="MYB FAMILY TRANSCRIPTION FACTOR PHL11"/>
    <property type="match status" value="1"/>
</dbReference>
<feature type="region of interest" description="Disordered" evidence="7">
    <location>
        <begin position="97"/>
        <end position="123"/>
    </location>
</feature>
<dbReference type="InterPro" id="IPR046955">
    <property type="entry name" value="PHR1-like"/>
</dbReference>
<dbReference type="Proteomes" id="UP000824890">
    <property type="component" value="Unassembled WGS sequence"/>
</dbReference>
<dbReference type="PROSITE" id="PS51294">
    <property type="entry name" value="HTH_MYB"/>
    <property type="match status" value="1"/>
</dbReference>
<dbReference type="Pfam" id="PF00249">
    <property type="entry name" value="Myb_DNA-binding"/>
    <property type="match status" value="1"/>
</dbReference>
<keyword evidence="5" id="KW-0804">Transcription</keyword>
<keyword evidence="4" id="KW-0175">Coiled coil</keyword>
<dbReference type="EMBL" id="JAGKQM010000003">
    <property type="protein sequence ID" value="KAH0931205.1"/>
    <property type="molecule type" value="Genomic_DNA"/>
</dbReference>
<name>A0ABQ8DPC0_BRANA</name>
<feature type="compositionally biased region" description="Low complexity" evidence="7">
    <location>
        <begin position="108"/>
        <end position="118"/>
    </location>
</feature>
<evidence type="ECO:0000256" key="6">
    <source>
        <dbReference type="ARBA" id="ARBA00023242"/>
    </source>
</evidence>
<dbReference type="InterPro" id="IPR025756">
    <property type="entry name" value="Myb_CC_LHEQLE"/>
</dbReference>
<evidence type="ECO:0000256" key="2">
    <source>
        <dbReference type="ARBA" id="ARBA00006783"/>
    </source>
</evidence>
<evidence type="ECO:0000256" key="1">
    <source>
        <dbReference type="ARBA" id="ARBA00004123"/>
    </source>
</evidence>
<comment type="similarity">
    <text evidence="2">Belongs to the MYB-CC family.</text>
</comment>
<feature type="domain" description="HTH myb-type" evidence="8">
    <location>
        <begin position="214"/>
        <end position="274"/>
    </location>
</feature>
<evidence type="ECO:0000256" key="3">
    <source>
        <dbReference type="ARBA" id="ARBA00023015"/>
    </source>
</evidence>
<gene>
    <name evidence="9" type="ORF">HID58_008322</name>
</gene>
<organism evidence="9 10">
    <name type="scientific">Brassica napus</name>
    <name type="common">Rape</name>
    <dbReference type="NCBI Taxonomy" id="3708"/>
    <lineage>
        <taxon>Eukaryota</taxon>
        <taxon>Viridiplantae</taxon>
        <taxon>Streptophyta</taxon>
        <taxon>Embryophyta</taxon>
        <taxon>Tracheophyta</taxon>
        <taxon>Spermatophyta</taxon>
        <taxon>Magnoliopsida</taxon>
        <taxon>eudicotyledons</taxon>
        <taxon>Gunneridae</taxon>
        <taxon>Pentapetalae</taxon>
        <taxon>rosids</taxon>
        <taxon>malvids</taxon>
        <taxon>Brassicales</taxon>
        <taxon>Brassicaceae</taxon>
        <taxon>Brassiceae</taxon>
        <taxon>Brassica</taxon>
    </lineage>
</organism>
<proteinExistence type="inferred from homology"/>
<keyword evidence="3" id="KW-0805">Transcription regulation</keyword>
<sequence>YIIERATRSYVSDAKEATRVSLWSLMDNNFESSNASQGSRLQLHPQPPQPFNLQDVDTIHYSQTSPWTTETFSGFTPYDCIANQSFSLQCSSSKPYPPSLHSYDHQSSDPPSLDQSQSMVPMQPSPDQYLKPLYKRSCVNDFAATNASSASYSLCFGASQDPQEICRGNYSNSNVTQLSFSLSHHQPKQTHSRFSSPSFSTYGGSMVRNYGTVTGNKTRIRWTQDLHDKFLECVNRLGGADKATPKAILKLMDSEGLTIFHVKSHLQKYRIAKYIPDPREGKFEKRSCSKELSQLDTKTGVQIKEALQLQLDVQRHLHEQLEIQRNLQVRIEEQGKQLKLMIEQQQKTKESLLKSPNAEVSLPLSAFDRSPPPFSLQDAEAMMLPSYEDTHFQSKIS</sequence>
<dbReference type="PANTHER" id="PTHR31499:SF85">
    <property type="entry name" value="TRANSCRIPTION FACTOR MYB-RELATED FAMILY"/>
    <property type="match status" value="1"/>
</dbReference>
<evidence type="ECO:0000256" key="4">
    <source>
        <dbReference type="ARBA" id="ARBA00023054"/>
    </source>
</evidence>
<dbReference type="Pfam" id="PF14379">
    <property type="entry name" value="Myb_CC_LHEQLE"/>
    <property type="match status" value="1"/>
</dbReference>
<protein>
    <recommendedName>
        <fullName evidence="8">HTH myb-type domain-containing protein</fullName>
    </recommendedName>
</protein>
<dbReference type="InterPro" id="IPR009057">
    <property type="entry name" value="Homeodomain-like_sf"/>
</dbReference>
<dbReference type="Gene3D" id="1.10.10.60">
    <property type="entry name" value="Homeodomain-like"/>
    <property type="match status" value="1"/>
</dbReference>
<evidence type="ECO:0000259" key="8">
    <source>
        <dbReference type="PROSITE" id="PS51294"/>
    </source>
</evidence>
<dbReference type="InterPro" id="IPR017930">
    <property type="entry name" value="Myb_dom"/>
</dbReference>
<evidence type="ECO:0000313" key="10">
    <source>
        <dbReference type="Proteomes" id="UP000824890"/>
    </source>
</evidence>
<feature type="non-terminal residue" evidence="9">
    <location>
        <position position="1"/>
    </location>
</feature>
<comment type="caution">
    <text evidence="9">The sequence shown here is derived from an EMBL/GenBank/DDBJ whole genome shotgun (WGS) entry which is preliminary data.</text>
</comment>
<keyword evidence="6" id="KW-0539">Nucleus</keyword>
<evidence type="ECO:0000256" key="5">
    <source>
        <dbReference type="ARBA" id="ARBA00023163"/>
    </source>
</evidence>
<reference evidence="9 10" key="1">
    <citation type="submission" date="2021-05" db="EMBL/GenBank/DDBJ databases">
        <title>Genome Assembly of Synthetic Allotetraploid Brassica napus Reveals Homoeologous Exchanges between Subgenomes.</title>
        <authorList>
            <person name="Davis J.T."/>
        </authorList>
    </citation>
    <scope>NUCLEOTIDE SEQUENCE [LARGE SCALE GENOMIC DNA]</scope>
    <source>
        <strain evidence="10">cv. Da-Ae</strain>
        <tissue evidence="9">Seedling</tissue>
    </source>
</reference>
<accession>A0ABQ8DPC0</accession>